<dbReference type="PANTHER" id="PTHR35330">
    <property type="entry name" value="SIROHEME BIOSYNTHESIS PROTEIN MET8"/>
    <property type="match status" value="1"/>
</dbReference>
<dbReference type="EMBL" id="JAVDTT010000002">
    <property type="protein sequence ID" value="MDR6841855.1"/>
    <property type="molecule type" value="Genomic_DNA"/>
</dbReference>
<comment type="pathway">
    <text evidence="1">Porphyrin-containing compound metabolism; siroheme biosynthesis; sirohydrochlorin from precorrin-2: step 1/1.</text>
</comment>
<feature type="domain" description="Sirohaem synthase dimerisation" evidence="8">
    <location>
        <begin position="153"/>
        <end position="210"/>
    </location>
</feature>
<proteinExistence type="predicted"/>
<evidence type="ECO:0000313" key="10">
    <source>
        <dbReference type="EMBL" id="MDR6841855.1"/>
    </source>
</evidence>
<keyword evidence="11" id="KW-1185">Reference proteome</keyword>
<evidence type="ECO:0000256" key="6">
    <source>
        <dbReference type="ARBA" id="ARBA00047561"/>
    </source>
</evidence>
<sequence length="329" mass="35125">MPSSPLFPLFADLGGREVLVVGGGEVATRKIEALLHAGAQVQVYAQALNDALAQWLAEDRIDRLEGAFDPAWLDRVWLLVAATDDRAFNAELAREAGLRRLLVNVVDDAELSTFQIPAIVDRAPLLLAISSGGAAPMLARRLREQLETLLDHSLGEFAGLFARHRATIRARLPQLALRRRWFEQVMEGPVPTLLQSGQRQAAEQAFLAALESTGEVASAGSVLLVDAGDGDPSLVTLKALRALNRADLLVCDAQSQPAIVALARRDAARLPLPIDDASLLALLLEHAQSGQCVVCLKPGNTFQSAVGGNLAQRLSQQGIVCEVIPGVGV</sequence>
<dbReference type="Pfam" id="PF10414">
    <property type="entry name" value="CysG_dimeriser"/>
    <property type="match status" value="1"/>
</dbReference>
<evidence type="ECO:0000259" key="9">
    <source>
        <dbReference type="Pfam" id="PF14824"/>
    </source>
</evidence>
<organism evidence="10 11">
    <name type="scientific">Pseudoxanthomonas sacheonensis</name>
    <dbReference type="NCBI Taxonomy" id="443615"/>
    <lineage>
        <taxon>Bacteria</taxon>
        <taxon>Pseudomonadati</taxon>
        <taxon>Pseudomonadota</taxon>
        <taxon>Gammaproteobacteria</taxon>
        <taxon>Lysobacterales</taxon>
        <taxon>Lysobacteraceae</taxon>
        <taxon>Pseudoxanthomonas</taxon>
    </lineage>
</organism>
<dbReference type="Pfam" id="PF00590">
    <property type="entry name" value="TP_methylase"/>
    <property type="match status" value="1"/>
</dbReference>
<dbReference type="RefSeq" id="WP_310093029.1">
    <property type="nucleotide sequence ID" value="NZ_JAVDTT010000002.1"/>
</dbReference>
<keyword evidence="5" id="KW-0627">Porphyrin biosynthesis</keyword>
<dbReference type="InterPro" id="IPR037115">
    <property type="entry name" value="Sirohaem_synt_dimer_dom_sf"/>
</dbReference>
<dbReference type="InterPro" id="IPR006367">
    <property type="entry name" value="Sirohaem_synthase_N"/>
</dbReference>
<dbReference type="Gene3D" id="1.10.8.210">
    <property type="entry name" value="Sirohaem synthase, dimerisation domain"/>
    <property type="match status" value="1"/>
</dbReference>
<dbReference type="SUPFAM" id="SSF51735">
    <property type="entry name" value="NAD(P)-binding Rossmann-fold domains"/>
    <property type="match status" value="1"/>
</dbReference>
<dbReference type="Gene3D" id="3.30.160.110">
    <property type="entry name" value="Siroheme synthase, domain 2"/>
    <property type="match status" value="1"/>
</dbReference>
<accession>A0ABU1RSU9</accession>
<evidence type="ECO:0000256" key="1">
    <source>
        <dbReference type="ARBA" id="ARBA00005010"/>
    </source>
</evidence>
<evidence type="ECO:0000256" key="2">
    <source>
        <dbReference type="ARBA" id="ARBA00012400"/>
    </source>
</evidence>
<dbReference type="InterPro" id="IPR014777">
    <property type="entry name" value="4pyrrole_Mease_sub1"/>
</dbReference>
<evidence type="ECO:0000256" key="4">
    <source>
        <dbReference type="ARBA" id="ARBA00023027"/>
    </source>
</evidence>
<dbReference type="Pfam" id="PF14824">
    <property type="entry name" value="Sirohm_synth_M"/>
    <property type="match status" value="1"/>
</dbReference>
<dbReference type="EC" id="1.3.1.76" evidence="2"/>
<dbReference type="Proteomes" id="UP001254759">
    <property type="component" value="Unassembled WGS sequence"/>
</dbReference>
<comment type="caution">
    <text evidence="10">The sequence shown here is derived from an EMBL/GenBank/DDBJ whole genome shotgun (WGS) entry which is preliminary data.</text>
</comment>
<dbReference type="SUPFAM" id="SSF53790">
    <property type="entry name" value="Tetrapyrrole methylase"/>
    <property type="match status" value="1"/>
</dbReference>
<dbReference type="InterPro" id="IPR019478">
    <property type="entry name" value="Sirohaem_synthase_dimer_dom"/>
</dbReference>
<keyword evidence="3 10" id="KW-0560">Oxidoreductase</keyword>
<dbReference type="Gene3D" id="3.40.50.720">
    <property type="entry name" value="NAD(P)-binding Rossmann-like Domain"/>
    <property type="match status" value="1"/>
</dbReference>
<reference evidence="10 11" key="1">
    <citation type="submission" date="2023-07" db="EMBL/GenBank/DDBJ databases">
        <title>Sorghum-associated microbial communities from plants grown in Nebraska, USA.</title>
        <authorList>
            <person name="Schachtman D."/>
        </authorList>
    </citation>
    <scope>NUCLEOTIDE SEQUENCE [LARGE SCALE GENOMIC DNA]</scope>
    <source>
        <strain evidence="10 11">BE107</strain>
    </source>
</reference>
<dbReference type="InterPro" id="IPR036291">
    <property type="entry name" value="NAD(P)-bd_dom_sf"/>
</dbReference>
<evidence type="ECO:0000256" key="5">
    <source>
        <dbReference type="ARBA" id="ARBA00023244"/>
    </source>
</evidence>
<protein>
    <recommendedName>
        <fullName evidence="2">precorrin-2 dehydrogenase</fullName>
        <ecNumber evidence="2">1.3.1.76</ecNumber>
    </recommendedName>
</protein>
<evidence type="ECO:0000256" key="3">
    <source>
        <dbReference type="ARBA" id="ARBA00023002"/>
    </source>
</evidence>
<name>A0ABU1RSU9_9GAMM</name>
<gene>
    <name evidence="10" type="ORF">J2W94_002140</name>
</gene>
<dbReference type="NCBIfam" id="TIGR01470">
    <property type="entry name" value="cysG_Nterm"/>
    <property type="match status" value="1"/>
</dbReference>
<evidence type="ECO:0000259" key="7">
    <source>
        <dbReference type="Pfam" id="PF00590"/>
    </source>
</evidence>
<dbReference type="InterPro" id="IPR000878">
    <property type="entry name" value="4pyrrol_Mease"/>
</dbReference>
<dbReference type="Pfam" id="PF13241">
    <property type="entry name" value="NAD_binding_7"/>
    <property type="match status" value="1"/>
</dbReference>
<keyword evidence="10" id="KW-0456">Lyase</keyword>
<dbReference type="GO" id="GO:0051266">
    <property type="term" value="F:sirohydrochlorin ferrochelatase activity"/>
    <property type="evidence" value="ECO:0007669"/>
    <property type="project" value="UniProtKB-EC"/>
</dbReference>
<dbReference type="PANTHER" id="PTHR35330:SF1">
    <property type="entry name" value="SIROHEME BIOSYNTHESIS PROTEIN MET8"/>
    <property type="match status" value="1"/>
</dbReference>
<evidence type="ECO:0000313" key="11">
    <source>
        <dbReference type="Proteomes" id="UP001254759"/>
    </source>
</evidence>
<dbReference type="InterPro" id="IPR028281">
    <property type="entry name" value="Sirohaem_synthase_central"/>
</dbReference>
<dbReference type="InterPro" id="IPR028161">
    <property type="entry name" value="Met8-like"/>
</dbReference>
<evidence type="ECO:0000259" key="8">
    <source>
        <dbReference type="Pfam" id="PF10414"/>
    </source>
</evidence>
<dbReference type="GO" id="GO:0043115">
    <property type="term" value="F:precorrin-2 dehydrogenase activity"/>
    <property type="evidence" value="ECO:0007669"/>
    <property type="project" value="UniProtKB-EC"/>
</dbReference>
<feature type="domain" description="Siroheme synthase central" evidence="9">
    <location>
        <begin position="125"/>
        <end position="147"/>
    </location>
</feature>
<dbReference type="SUPFAM" id="SSF75615">
    <property type="entry name" value="Siroheme synthase middle domains-like"/>
    <property type="match status" value="1"/>
</dbReference>
<keyword evidence="4" id="KW-0520">NAD</keyword>
<comment type="catalytic activity">
    <reaction evidence="6">
        <text>precorrin-2 + NAD(+) = sirohydrochlorin + NADH + 2 H(+)</text>
        <dbReference type="Rhea" id="RHEA:15613"/>
        <dbReference type="ChEBI" id="CHEBI:15378"/>
        <dbReference type="ChEBI" id="CHEBI:57540"/>
        <dbReference type="ChEBI" id="CHEBI:57945"/>
        <dbReference type="ChEBI" id="CHEBI:58351"/>
        <dbReference type="ChEBI" id="CHEBI:58827"/>
        <dbReference type="EC" id="1.3.1.76"/>
    </reaction>
</comment>
<dbReference type="Gene3D" id="3.40.1010.10">
    <property type="entry name" value="Cobalt-precorrin-4 Transmethylase, Domain 1"/>
    <property type="match status" value="1"/>
</dbReference>
<feature type="domain" description="Tetrapyrrole methylase" evidence="7">
    <location>
        <begin position="222"/>
        <end position="327"/>
    </location>
</feature>
<dbReference type="InterPro" id="IPR035996">
    <property type="entry name" value="4pyrrol_Methylase_sf"/>
</dbReference>